<name>A0AAD9PJY9_9APIC</name>
<evidence type="ECO:0000313" key="2">
    <source>
        <dbReference type="Proteomes" id="UP001214638"/>
    </source>
</evidence>
<dbReference type="RefSeq" id="XP_067802941.1">
    <property type="nucleotide sequence ID" value="XM_067947719.1"/>
</dbReference>
<gene>
    <name evidence="1" type="ORF">BdWA1_002699</name>
</gene>
<accession>A0AAD9PJY9</accession>
<sequence length="574" mass="65487">MKDKELNILSDDSSKSIHECLKRLSADLNVEFDFNDTQKPASTSNVDELALSAPRYPKISFFPDGVLNVSLANKSVYTEFIRDARQYRVEEVIMSKRYNQHRFLETDLIKVQSALDKKLPQVIKTSPPQMLIEILRHMYLSKFSIRSENLVQLSNKALTAIGNMEPTELVELALVLHGLGDPNTKYLSLAISLQLEKMLNNMINEASCSNIVNLLLPLALIHHSKTGISCSILKNANLLKYISEEFTKLPFQSKINAVGILAVVNRLGIIEEHLNSFTDAIVNIKDKDIVVLLYVSDSLSKYPNLKIEIYKHALALSNLVPAKLLANVFLRLTPSETDKIYLDYRATLEKRLKELDGTTLANVYCNYLASNKNTRGEDKAFEWAIRYKGITLKMKDIANILMYVSIHSAKKNYILPVLIHWFNNLKKHGNAKYDEVLDVVLSMSLLGLHRSNVWQSVDLQHMTYSIPINILVYLGFAYLITNERSNHIWNVVLERLLYESKHHTAEAYEVLKSAEILEFIKLDSDSHLRKRMDNILASCKSLHLAKLARQRHKCPAPIENVLQLTGLQYHRGLF</sequence>
<evidence type="ECO:0000313" key="1">
    <source>
        <dbReference type="EMBL" id="KAK2196099.1"/>
    </source>
</evidence>
<protein>
    <submittedName>
        <fullName evidence="1">Uncharacterized protein</fullName>
    </submittedName>
</protein>
<reference evidence="1" key="1">
    <citation type="journal article" date="2023" name="Nat. Microbiol.">
        <title>Babesia duncani multi-omics identifies virulence factors and drug targets.</title>
        <authorList>
            <person name="Singh P."/>
            <person name="Lonardi S."/>
            <person name="Liang Q."/>
            <person name="Vydyam P."/>
            <person name="Khabirova E."/>
            <person name="Fang T."/>
            <person name="Gihaz S."/>
            <person name="Thekkiniath J."/>
            <person name="Munshi M."/>
            <person name="Abel S."/>
            <person name="Ciampossin L."/>
            <person name="Batugedara G."/>
            <person name="Gupta M."/>
            <person name="Lu X.M."/>
            <person name="Lenz T."/>
            <person name="Chakravarty S."/>
            <person name="Cornillot E."/>
            <person name="Hu Y."/>
            <person name="Ma W."/>
            <person name="Gonzalez L.M."/>
            <person name="Sanchez S."/>
            <person name="Estrada K."/>
            <person name="Sanchez-Flores A."/>
            <person name="Montero E."/>
            <person name="Harb O.S."/>
            <person name="Le Roch K.G."/>
            <person name="Mamoun C.B."/>
        </authorList>
    </citation>
    <scope>NUCLEOTIDE SEQUENCE</scope>
    <source>
        <strain evidence="1">WA1</strain>
    </source>
</reference>
<dbReference type="GeneID" id="94336996"/>
<proteinExistence type="predicted"/>
<comment type="caution">
    <text evidence="1">The sequence shown here is derived from an EMBL/GenBank/DDBJ whole genome shotgun (WGS) entry which is preliminary data.</text>
</comment>
<dbReference type="EMBL" id="JALLKP010000003">
    <property type="protein sequence ID" value="KAK2196099.1"/>
    <property type="molecule type" value="Genomic_DNA"/>
</dbReference>
<dbReference type="KEGG" id="bdw:94336996"/>
<keyword evidence="2" id="KW-1185">Reference proteome</keyword>
<dbReference type="Proteomes" id="UP001214638">
    <property type="component" value="Unassembled WGS sequence"/>
</dbReference>
<organism evidence="1 2">
    <name type="scientific">Babesia duncani</name>
    <dbReference type="NCBI Taxonomy" id="323732"/>
    <lineage>
        <taxon>Eukaryota</taxon>
        <taxon>Sar</taxon>
        <taxon>Alveolata</taxon>
        <taxon>Apicomplexa</taxon>
        <taxon>Aconoidasida</taxon>
        <taxon>Piroplasmida</taxon>
        <taxon>Babesiidae</taxon>
        <taxon>Babesia</taxon>
    </lineage>
</organism>
<dbReference type="AlphaFoldDB" id="A0AAD9PJY9"/>